<dbReference type="OrthoDB" id="423313at2759"/>
<evidence type="ECO:0000256" key="1">
    <source>
        <dbReference type="ARBA" id="ARBA00004240"/>
    </source>
</evidence>
<protein>
    <recommendedName>
        <fullName evidence="8">GDP-fucose protein O-fucosyltransferase 2</fullName>
    </recommendedName>
</protein>
<evidence type="ECO:0000313" key="11">
    <source>
        <dbReference type="EMBL" id="OAQ29736.1"/>
    </source>
</evidence>
<dbReference type="Gene3D" id="3.40.50.11340">
    <property type="match status" value="1"/>
</dbReference>
<evidence type="ECO:0000256" key="5">
    <source>
        <dbReference type="ARBA" id="ARBA00023253"/>
    </source>
</evidence>
<accession>A0A197JZ69</accession>
<reference evidence="11 12" key="1">
    <citation type="submission" date="2016-05" db="EMBL/GenBank/DDBJ databases">
        <title>Genome sequencing reveals origins of a unique bacterial endosymbiosis in the earliest lineages of terrestrial Fungi.</title>
        <authorList>
            <consortium name="DOE Joint Genome Institute"/>
            <person name="Uehling J."/>
            <person name="Gryganskyi A."/>
            <person name="Hameed K."/>
            <person name="Tschaplinski T."/>
            <person name="Misztal P."/>
            <person name="Wu S."/>
            <person name="Desiro A."/>
            <person name="Vande Pol N."/>
            <person name="Du Z.-Y."/>
            <person name="Zienkiewicz A."/>
            <person name="Zienkiewicz K."/>
            <person name="Morin E."/>
            <person name="Tisserant E."/>
            <person name="Splivallo R."/>
            <person name="Hainaut M."/>
            <person name="Henrissat B."/>
            <person name="Ohm R."/>
            <person name="Kuo A."/>
            <person name="Yan J."/>
            <person name="Lipzen A."/>
            <person name="Nolan M."/>
            <person name="Labutti K."/>
            <person name="Barry K."/>
            <person name="Goldstein A."/>
            <person name="Labbe J."/>
            <person name="Schadt C."/>
            <person name="Tuskan G."/>
            <person name="Grigoriev I."/>
            <person name="Martin F."/>
            <person name="Vilgalys R."/>
            <person name="Bonito G."/>
        </authorList>
    </citation>
    <scope>NUCLEOTIDE SEQUENCE [LARGE SCALE GENOMIC DNA]</scope>
    <source>
        <strain evidence="11 12">AG-77</strain>
    </source>
</reference>
<keyword evidence="4" id="KW-0256">Endoplasmic reticulum</keyword>
<name>A0A197JZ69_9FUNG</name>
<dbReference type="GO" id="GO:0006004">
    <property type="term" value="P:fucose metabolic process"/>
    <property type="evidence" value="ECO:0007669"/>
    <property type="project" value="UniProtKB-KW"/>
</dbReference>
<keyword evidence="10" id="KW-0812">Transmembrane</keyword>
<dbReference type="InterPro" id="IPR045130">
    <property type="entry name" value="OFUT2-like"/>
</dbReference>
<feature type="compositionally biased region" description="Acidic residues" evidence="9">
    <location>
        <begin position="230"/>
        <end position="248"/>
    </location>
</feature>
<dbReference type="EMBL" id="KV442039">
    <property type="protein sequence ID" value="OAQ29736.1"/>
    <property type="molecule type" value="Genomic_DNA"/>
</dbReference>
<dbReference type="InterPro" id="IPR019378">
    <property type="entry name" value="GDP-Fuc_O-FucTrfase"/>
</dbReference>
<feature type="transmembrane region" description="Helical" evidence="10">
    <location>
        <begin position="31"/>
        <end position="51"/>
    </location>
</feature>
<evidence type="ECO:0000256" key="7">
    <source>
        <dbReference type="ARBA" id="ARBA00025803"/>
    </source>
</evidence>
<dbReference type="Gene3D" id="3.40.50.11350">
    <property type="match status" value="1"/>
</dbReference>
<comment type="pathway">
    <text evidence="2">Protein modification; protein glycosylation.</text>
</comment>
<dbReference type="Pfam" id="PF10250">
    <property type="entry name" value="O-FucT"/>
    <property type="match status" value="1"/>
</dbReference>
<organism evidence="11 12">
    <name type="scientific">Linnemannia elongata AG-77</name>
    <dbReference type="NCBI Taxonomy" id="1314771"/>
    <lineage>
        <taxon>Eukaryota</taxon>
        <taxon>Fungi</taxon>
        <taxon>Fungi incertae sedis</taxon>
        <taxon>Mucoromycota</taxon>
        <taxon>Mortierellomycotina</taxon>
        <taxon>Mortierellomycetes</taxon>
        <taxon>Mortierellales</taxon>
        <taxon>Mortierellaceae</taxon>
        <taxon>Linnemannia</taxon>
    </lineage>
</organism>
<evidence type="ECO:0000256" key="2">
    <source>
        <dbReference type="ARBA" id="ARBA00004922"/>
    </source>
</evidence>
<comment type="subcellular location">
    <subcellularLocation>
        <location evidence="1">Endoplasmic reticulum</location>
    </subcellularLocation>
</comment>
<evidence type="ECO:0000256" key="6">
    <source>
        <dbReference type="ARBA" id="ARBA00023277"/>
    </source>
</evidence>
<evidence type="ECO:0000256" key="9">
    <source>
        <dbReference type="SAM" id="MobiDB-lite"/>
    </source>
</evidence>
<evidence type="ECO:0000256" key="3">
    <source>
        <dbReference type="ARBA" id="ARBA00022679"/>
    </source>
</evidence>
<feature type="compositionally biased region" description="Low complexity" evidence="9">
    <location>
        <begin position="61"/>
        <end position="85"/>
    </location>
</feature>
<evidence type="ECO:0000256" key="4">
    <source>
        <dbReference type="ARBA" id="ARBA00022824"/>
    </source>
</evidence>
<keyword evidence="10" id="KW-1133">Transmembrane helix</keyword>
<dbReference type="AlphaFoldDB" id="A0A197JZ69"/>
<sequence>MPSSPKTTPKYMLGLPARPSSGRRCHSQKRILFLFSLVLLVSSGSMVILHITSTPFIRSSSLSCTASSSSSSSSDSAGCIASAASRRTRWRPDREEDDEASGSGYRESPEERYRGNSPFRNHDRPRLALPRPAENVMTEGLEQPPLHPVPVPVSSPRIILDQENFIGQQQQQQLDSQHAAAGLVESEDQDQEETGTTIKSGNLLESPQLNNSNDENSDERGSHGSQDGQDGQEDEDSRSNYDGEEFTEDGQTVVEEPVILPFEDTLDSDDSTKYLTYLPYAGITNQFYGMLRGMEVAKALDRTLIIPPITASSHDKSKQNQPWSTFFDLEKFSQLTGTKVIEFHQLRDVEAAEMNQLKCGITCGFGSKRTIDFTAKGFLKQWKFNVTLDTLGADPTKVEAITSALRPFSNDKYVCISNTYKIVVKDKSEWERFGQHLHFTEGLESFVSEFLDRNLVKQEGNEKHSYLAVHARRGDFAAYCESNFKGPKMIHCLPSTEQIAARIDIVQARLNPKMDPDLVLPVFVATNERRPEELKKFADLGWRYLDHDEMGTAEKLGVFGPMMVDQVFMAQAQGFVGIQMSTFSRVGALRQRDWHDRTAEYM</sequence>
<proteinExistence type="inferred from homology"/>
<dbReference type="Proteomes" id="UP000078512">
    <property type="component" value="Unassembled WGS sequence"/>
</dbReference>
<dbReference type="PANTHER" id="PTHR13398:SF0">
    <property type="entry name" value="GDP-FUCOSE PROTEIN O-FUCOSYLTRANSFERASE 2"/>
    <property type="match status" value="1"/>
</dbReference>
<dbReference type="PANTHER" id="PTHR13398">
    <property type="entry name" value="GDP-FUCOSE PROTEIN O-FUCOSYLTRANSFERASE 2"/>
    <property type="match status" value="1"/>
</dbReference>
<keyword evidence="6" id="KW-0119">Carbohydrate metabolism</keyword>
<feature type="compositionally biased region" description="Polar residues" evidence="9">
    <location>
        <begin position="194"/>
        <end position="214"/>
    </location>
</feature>
<gene>
    <name evidence="11" type="ORF">K457DRAFT_137614</name>
</gene>
<feature type="region of interest" description="Disordered" evidence="9">
    <location>
        <begin position="167"/>
        <end position="256"/>
    </location>
</feature>
<keyword evidence="3" id="KW-0808">Transferase</keyword>
<keyword evidence="5" id="KW-0294">Fucose metabolism</keyword>
<dbReference type="STRING" id="1314771.A0A197JZ69"/>
<evidence type="ECO:0000256" key="8">
    <source>
        <dbReference type="ARBA" id="ARBA00026232"/>
    </source>
</evidence>
<feature type="compositionally biased region" description="Basic and acidic residues" evidence="9">
    <location>
        <begin position="107"/>
        <end position="126"/>
    </location>
</feature>
<evidence type="ECO:0000256" key="10">
    <source>
        <dbReference type="SAM" id="Phobius"/>
    </source>
</evidence>
<dbReference type="GO" id="GO:0046922">
    <property type="term" value="F:peptide-O-fucosyltransferase activity"/>
    <property type="evidence" value="ECO:0007669"/>
    <property type="project" value="InterPro"/>
</dbReference>
<keyword evidence="10" id="KW-0472">Membrane</keyword>
<dbReference type="GO" id="GO:0005783">
    <property type="term" value="C:endoplasmic reticulum"/>
    <property type="evidence" value="ECO:0007669"/>
    <property type="project" value="UniProtKB-SubCell"/>
</dbReference>
<evidence type="ECO:0000313" key="12">
    <source>
        <dbReference type="Proteomes" id="UP000078512"/>
    </source>
</evidence>
<feature type="region of interest" description="Disordered" evidence="9">
    <location>
        <begin position="1"/>
        <end position="23"/>
    </location>
</feature>
<comment type="similarity">
    <text evidence="7">Belongs to the glycosyltransferase 68 family.</text>
</comment>
<feature type="region of interest" description="Disordered" evidence="9">
    <location>
        <begin position="61"/>
        <end position="128"/>
    </location>
</feature>
<dbReference type="CDD" id="cd11296">
    <property type="entry name" value="O-FucT_like"/>
    <property type="match status" value="1"/>
</dbReference>
<keyword evidence="12" id="KW-1185">Reference proteome</keyword>